<dbReference type="InterPro" id="IPR001753">
    <property type="entry name" value="Enoyl-CoA_hydra/iso"/>
</dbReference>
<dbReference type="InterPro" id="IPR018376">
    <property type="entry name" value="Enoyl-CoA_hyd/isom_CS"/>
</dbReference>
<dbReference type="InterPro" id="IPR029045">
    <property type="entry name" value="ClpP/crotonase-like_dom_sf"/>
</dbReference>
<gene>
    <name evidence="5" type="ORF">FHS22_006421</name>
</gene>
<dbReference type="PANTHER" id="PTHR11941:SF169">
    <property type="entry name" value="(7AS)-7A-METHYL-1,5-DIOXO-2,3,5,6,7,7A-HEXAHYDRO-1H-INDENE-CARBOXYL-COA HYDROLASE"/>
    <property type="match status" value="1"/>
</dbReference>
<evidence type="ECO:0000256" key="3">
    <source>
        <dbReference type="ARBA" id="ARBA00023239"/>
    </source>
</evidence>
<dbReference type="EMBL" id="JACHJJ010000029">
    <property type="protein sequence ID" value="MBB5967119.1"/>
    <property type="molecule type" value="Genomic_DNA"/>
</dbReference>
<dbReference type="CDD" id="cd06558">
    <property type="entry name" value="crotonase-like"/>
    <property type="match status" value="1"/>
</dbReference>
<keyword evidence="2" id="KW-0443">Lipid metabolism</keyword>
<reference evidence="5 6" key="1">
    <citation type="submission" date="2020-08" db="EMBL/GenBank/DDBJ databases">
        <title>Genomic Encyclopedia of Type Strains, Phase III (KMG-III): the genomes of soil and plant-associated and newly described type strains.</title>
        <authorList>
            <person name="Whitman W."/>
        </authorList>
    </citation>
    <scope>NUCLEOTIDE SEQUENCE [LARGE SCALE GENOMIC DNA]</scope>
    <source>
        <strain evidence="5 6">CECT 3303</strain>
    </source>
</reference>
<dbReference type="GO" id="GO:0004300">
    <property type="term" value="F:enoyl-CoA hydratase activity"/>
    <property type="evidence" value="ECO:0007669"/>
    <property type="project" value="UniProtKB-EC"/>
</dbReference>
<sequence>MNIRTERRGHTLLVTVDRPEARNAFDRATSQEMEAAMDLLDGDPGLRAGVVTGAGGTFSAGADLKAAARGERPATARRGGFGLFAQPPAKPLIAAVEGHAVAGGFELCLSCDLVVAAEDAVLGLPEVRHNLVAVGGGLFRLPRRMPYHLAMELALTAQPRPAAYFHQWGVVNHLVPSGAAVEKALELADRIGANGPLAVAASAQIVRRSADWTEEQAWKEQTAFARRAMDSADTAEGLRAFAEKRAPRWKGV</sequence>
<evidence type="ECO:0000256" key="1">
    <source>
        <dbReference type="ARBA" id="ARBA00005254"/>
    </source>
</evidence>
<evidence type="ECO:0000256" key="2">
    <source>
        <dbReference type="ARBA" id="ARBA00023098"/>
    </source>
</evidence>
<evidence type="ECO:0000313" key="5">
    <source>
        <dbReference type="EMBL" id="MBB5967119.1"/>
    </source>
</evidence>
<dbReference type="Gene3D" id="1.10.12.10">
    <property type="entry name" value="Lyase 2-enoyl-coa Hydratase, Chain A, domain 2"/>
    <property type="match status" value="1"/>
</dbReference>
<protein>
    <submittedName>
        <fullName evidence="5">Enoyl-CoA hydratase</fullName>
        <ecNumber evidence="5">4.2.1.17</ecNumber>
    </submittedName>
</protein>
<dbReference type="Proteomes" id="UP000562352">
    <property type="component" value="Unassembled WGS sequence"/>
</dbReference>
<accession>A0A841DCA2</accession>
<comment type="caution">
    <text evidence="5">The sequence shown here is derived from an EMBL/GenBank/DDBJ whole genome shotgun (WGS) entry which is preliminary data.</text>
</comment>
<comment type="similarity">
    <text evidence="1 4">Belongs to the enoyl-CoA hydratase/isomerase family.</text>
</comment>
<keyword evidence="3 5" id="KW-0456">Lyase</keyword>
<organism evidence="5 6">
    <name type="scientific">Planomonospora venezuelensis</name>
    <dbReference type="NCBI Taxonomy" id="1999"/>
    <lineage>
        <taxon>Bacteria</taxon>
        <taxon>Bacillati</taxon>
        <taxon>Actinomycetota</taxon>
        <taxon>Actinomycetes</taxon>
        <taxon>Streptosporangiales</taxon>
        <taxon>Streptosporangiaceae</taxon>
        <taxon>Planomonospora</taxon>
    </lineage>
</organism>
<dbReference type="RefSeq" id="WP_184947843.1">
    <property type="nucleotide sequence ID" value="NZ_BAAAWZ010000001.1"/>
</dbReference>
<dbReference type="Gene3D" id="3.90.226.10">
    <property type="entry name" value="2-enoyl-CoA Hydratase, Chain A, domain 1"/>
    <property type="match status" value="1"/>
</dbReference>
<dbReference type="Pfam" id="PF00378">
    <property type="entry name" value="ECH_1"/>
    <property type="match status" value="1"/>
</dbReference>
<dbReference type="PROSITE" id="PS00166">
    <property type="entry name" value="ENOYL_COA_HYDRATASE"/>
    <property type="match status" value="1"/>
</dbReference>
<dbReference type="AlphaFoldDB" id="A0A841DCA2"/>
<dbReference type="InterPro" id="IPR014748">
    <property type="entry name" value="Enoyl-CoA_hydra_C"/>
</dbReference>
<keyword evidence="6" id="KW-1185">Reference proteome</keyword>
<dbReference type="SUPFAM" id="SSF52096">
    <property type="entry name" value="ClpP/crotonase"/>
    <property type="match status" value="1"/>
</dbReference>
<name>A0A841DCA2_PLAVE</name>
<dbReference type="GO" id="GO:0006635">
    <property type="term" value="P:fatty acid beta-oxidation"/>
    <property type="evidence" value="ECO:0007669"/>
    <property type="project" value="TreeGrafter"/>
</dbReference>
<dbReference type="PANTHER" id="PTHR11941">
    <property type="entry name" value="ENOYL-COA HYDRATASE-RELATED"/>
    <property type="match status" value="1"/>
</dbReference>
<proteinExistence type="inferred from homology"/>
<dbReference type="EC" id="4.2.1.17" evidence="5"/>
<evidence type="ECO:0000313" key="6">
    <source>
        <dbReference type="Proteomes" id="UP000562352"/>
    </source>
</evidence>
<evidence type="ECO:0000256" key="4">
    <source>
        <dbReference type="RuleBase" id="RU003707"/>
    </source>
</evidence>
<dbReference type="NCBIfam" id="NF006100">
    <property type="entry name" value="PRK08252.1"/>
    <property type="match status" value="1"/>
</dbReference>